<reference evidence="2" key="1">
    <citation type="journal article" date="2024" name="BMC Genomics">
        <title>Functional annotation of a divergent genome using sequence and structure-based similarity.</title>
        <authorList>
            <person name="Svedberg D."/>
            <person name="Winiger R.R."/>
            <person name="Berg A."/>
            <person name="Sharma H."/>
            <person name="Tellgren-Roth C."/>
            <person name="Debrunner-Vossbrinck B.A."/>
            <person name="Vossbrinck C.R."/>
            <person name="Barandun J."/>
        </authorList>
    </citation>
    <scope>NUCLEOTIDE SEQUENCE</scope>
    <source>
        <strain evidence="2">Illinois isolate</strain>
    </source>
</reference>
<dbReference type="RefSeq" id="XP_065329031.1">
    <property type="nucleotide sequence ID" value="XM_065472959.1"/>
</dbReference>
<name>A0AAX4JA98_9MICR</name>
<dbReference type="Proteomes" id="UP001334084">
    <property type="component" value="Chromosome 3"/>
</dbReference>
<accession>A0AAX4JA98</accession>
<dbReference type="KEGG" id="vnx:VNE69_03107"/>
<organism evidence="2 3">
    <name type="scientific">Vairimorpha necatrix</name>
    <dbReference type="NCBI Taxonomy" id="6039"/>
    <lineage>
        <taxon>Eukaryota</taxon>
        <taxon>Fungi</taxon>
        <taxon>Fungi incertae sedis</taxon>
        <taxon>Microsporidia</taxon>
        <taxon>Nosematidae</taxon>
        <taxon>Vairimorpha</taxon>
    </lineage>
</organism>
<dbReference type="GeneID" id="90540703"/>
<keyword evidence="3" id="KW-1185">Reference proteome</keyword>
<feature type="region of interest" description="Disordered" evidence="1">
    <location>
        <begin position="1"/>
        <end position="31"/>
    </location>
</feature>
<protein>
    <submittedName>
        <fullName evidence="2">Uncharacterized protein</fullName>
    </submittedName>
</protein>
<dbReference type="AlphaFoldDB" id="A0AAX4JA98"/>
<gene>
    <name evidence="2" type="ORF">VNE69_03107</name>
</gene>
<dbReference type="EMBL" id="CP142728">
    <property type="protein sequence ID" value="WUR02886.1"/>
    <property type="molecule type" value="Genomic_DNA"/>
</dbReference>
<evidence type="ECO:0000313" key="2">
    <source>
        <dbReference type="EMBL" id="WUR02886.1"/>
    </source>
</evidence>
<evidence type="ECO:0000256" key="1">
    <source>
        <dbReference type="SAM" id="MobiDB-lite"/>
    </source>
</evidence>
<sequence length="168" mass="20186">MNKKNENGKNENEKNKNGKKENKKNEKELYASNEDKKCFTLIENDQLNKEMNKEVESENSREESDFLYETDDLELFKRESDKNKRIQEIIQIRDKHIKYKDQAYTDMITRFSENINILQFLLGFLTSKKLEQDEINEIVYELIESKGDLIKEINRIINDKKPDYKHVL</sequence>
<evidence type="ECO:0000313" key="3">
    <source>
        <dbReference type="Proteomes" id="UP001334084"/>
    </source>
</evidence>
<proteinExistence type="predicted"/>